<comment type="caution">
    <text evidence="2">The sequence shown here is derived from an EMBL/GenBank/DDBJ whole genome shotgun (WGS) entry which is preliminary data.</text>
</comment>
<proteinExistence type="predicted"/>
<accession>A0A397WPI3</accession>
<dbReference type="InterPro" id="IPR002732">
    <property type="entry name" value="Hjc"/>
</dbReference>
<dbReference type="GO" id="GO:0008821">
    <property type="term" value="F:crossover junction DNA endonuclease activity"/>
    <property type="evidence" value="ECO:0007669"/>
    <property type="project" value="UniProtKB-EC"/>
</dbReference>
<evidence type="ECO:0000256" key="1">
    <source>
        <dbReference type="ARBA" id="ARBA00029354"/>
    </source>
</evidence>
<organism evidence="2 3">
    <name type="scientific">Candidatus Nanoclepta minutus</name>
    <dbReference type="NCBI Taxonomy" id="1940235"/>
    <lineage>
        <taxon>Archaea</taxon>
        <taxon>Nanobdellota</taxon>
        <taxon>Candidatus Nanoclepta</taxon>
    </lineage>
</organism>
<dbReference type="AlphaFoldDB" id="A0A397WPI3"/>
<dbReference type="InterPro" id="IPR011856">
    <property type="entry name" value="tRNA_endonuc-like_dom_sf"/>
</dbReference>
<evidence type="ECO:0000313" key="2">
    <source>
        <dbReference type="EMBL" id="RIB35477.1"/>
    </source>
</evidence>
<dbReference type="InterPro" id="IPR011335">
    <property type="entry name" value="Restrct_endonuc-II-like"/>
</dbReference>
<dbReference type="Gene3D" id="3.40.1350.10">
    <property type="match status" value="1"/>
</dbReference>
<dbReference type="Pfam" id="PF01870">
    <property type="entry name" value="Hjc"/>
    <property type="match status" value="1"/>
</dbReference>
<dbReference type="Proteomes" id="UP000266622">
    <property type="component" value="Unassembled WGS sequence"/>
</dbReference>
<sequence length="123" mass="15002">MFIYDLISKKDYILMASNYRIGYYYERKVKNILEKEDWDVWRSPASHSPIDIIAIKPQKGYVKIKLIQVKRTSREDIKAEYFKYDIDNLKEFAKKYKDCENIEIELWIFKKQDRNPYIMKISS</sequence>
<evidence type="ECO:0000313" key="3">
    <source>
        <dbReference type="Proteomes" id="UP000266622"/>
    </source>
</evidence>
<dbReference type="GO" id="GO:0003676">
    <property type="term" value="F:nucleic acid binding"/>
    <property type="evidence" value="ECO:0007669"/>
    <property type="project" value="InterPro"/>
</dbReference>
<name>A0A397WPI3_9ARCH</name>
<reference evidence="2 3" key="1">
    <citation type="journal article" date="2018" name="Syst. Appl. Microbiol.">
        <title>A new symbiotic nanoarchaeote (Candidatus Nanoclepta minutus) and its host (Zestosphaera tikiterensis gen. nov., sp. nov.) from a New Zealand hot spring.</title>
        <authorList>
            <person name="St John E."/>
            <person name="Liu Y."/>
            <person name="Podar M."/>
            <person name="Stott M.B."/>
            <person name="Meneghin J."/>
            <person name="Chen Z."/>
            <person name="Lagutin K."/>
            <person name="Mitchell K."/>
            <person name="Reysenbach A.L."/>
        </authorList>
    </citation>
    <scope>NUCLEOTIDE SEQUENCE [LARGE SCALE GENOMIC DNA]</scope>
    <source>
        <strain evidence="2">NZ3</strain>
    </source>
</reference>
<comment type="catalytic activity">
    <reaction evidence="1">
        <text>Endonucleolytic cleavage at a junction such as a reciprocal single-stranded crossover between two homologous DNA duplexes (Holliday junction).</text>
        <dbReference type="EC" id="3.1.21.10"/>
    </reaction>
</comment>
<dbReference type="EMBL" id="MWMI01000002">
    <property type="protein sequence ID" value="RIB35477.1"/>
    <property type="molecule type" value="Genomic_DNA"/>
</dbReference>
<dbReference type="SUPFAM" id="SSF52980">
    <property type="entry name" value="Restriction endonuclease-like"/>
    <property type="match status" value="1"/>
</dbReference>
<gene>
    <name evidence="2" type="ORF">BXU00_01790</name>
</gene>
<protein>
    <submittedName>
        <fullName evidence="2">Uncharacterized protein</fullName>
    </submittedName>
</protein>